<comment type="caution">
    <text evidence="1">The sequence shown here is derived from an EMBL/GenBank/DDBJ whole genome shotgun (WGS) entry which is preliminary data.</text>
</comment>
<sequence length="321" mass="36393">MEIFEERLMQSELLLQAKKPNENNSKIISRVNKATQDYQKELNKQYRNVDQGTLEFVSKYKIKAPKQNQYSHDEIRKIRYEPITTNKAKSSFTIYCGPQETAVAKITVAYVAYYLGSGFVAKCLAFGKRCADSNLNQPSFIVPLGDSNFDTAPDSCLCKLDKNGARVKILRFVQGASNCCLGFSLANALHHLNFHEEAYSLYRWSHELSEHNATVQFKKLSRWVQTSVKGVTCLSLLESRKFDRLDGLLQCISLLREQDLVVFVPQANDGTKTHAVTFCCGLIFDSTQQYPLRLSEESLKFIAGFAGFAGIWRARLFSFGK</sequence>
<dbReference type="Proteomes" id="UP001295423">
    <property type="component" value="Unassembled WGS sequence"/>
</dbReference>
<name>A0AAD2FNN8_9STRA</name>
<proteinExistence type="predicted"/>
<dbReference type="EMBL" id="CAKOGP040001736">
    <property type="protein sequence ID" value="CAJ1947653.1"/>
    <property type="molecule type" value="Genomic_DNA"/>
</dbReference>
<organism evidence="1 2">
    <name type="scientific">Cylindrotheca closterium</name>
    <dbReference type="NCBI Taxonomy" id="2856"/>
    <lineage>
        <taxon>Eukaryota</taxon>
        <taxon>Sar</taxon>
        <taxon>Stramenopiles</taxon>
        <taxon>Ochrophyta</taxon>
        <taxon>Bacillariophyta</taxon>
        <taxon>Bacillariophyceae</taxon>
        <taxon>Bacillariophycidae</taxon>
        <taxon>Bacillariales</taxon>
        <taxon>Bacillariaceae</taxon>
        <taxon>Cylindrotheca</taxon>
    </lineage>
</organism>
<keyword evidence="2" id="KW-1185">Reference proteome</keyword>
<evidence type="ECO:0000313" key="2">
    <source>
        <dbReference type="Proteomes" id="UP001295423"/>
    </source>
</evidence>
<reference evidence="1" key="1">
    <citation type="submission" date="2023-08" db="EMBL/GenBank/DDBJ databases">
        <authorList>
            <person name="Audoor S."/>
            <person name="Bilcke G."/>
        </authorList>
    </citation>
    <scope>NUCLEOTIDE SEQUENCE</scope>
</reference>
<evidence type="ECO:0000313" key="1">
    <source>
        <dbReference type="EMBL" id="CAJ1947653.1"/>
    </source>
</evidence>
<protein>
    <submittedName>
        <fullName evidence="1">Uncharacterized protein</fullName>
    </submittedName>
</protein>
<accession>A0AAD2FNN8</accession>
<dbReference type="AlphaFoldDB" id="A0AAD2FNN8"/>
<gene>
    <name evidence="1" type="ORF">CYCCA115_LOCUS11241</name>
</gene>